<feature type="transmembrane region" description="Helical" evidence="7">
    <location>
        <begin position="229"/>
        <end position="251"/>
    </location>
</feature>
<reference evidence="9" key="1">
    <citation type="journal article" date="2023" name="Mol. Phylogenet. Evol.">
        <title>Genome-scale phylogeny and comparative genomics of the fungal order Sordariales.</title>
        <authorList>
            <person name="Hensen N."/>
            <person name="Bonometti L."/>
            <person name="Westerberg I."/>
            <person name="Brannstrom I.O."/>
            <person name="Guillou S."/>
            <person name="Cros-Aarteil S."/>
            <person name="Calhoun S."/>
            <person name="Haridas S."/>
            <person name="Kuo A."/>
            <person name="Mondo S."/>
            <person name="Pangilinan J."/>
            <person name="Riley R."/>
            <person name="LaButti K."/>
            <person name="Andreopoulos B."/>
            <person name="Lipzen A."/>
            <person name="Chen C."/>
            <person name="Yan M."/>
            <person name="Daum C."/>
            <person name="Ng V."/>
            <person name="Clum A."/>
            <person name="Steindorff A."/>
            <person name="Ohm R.A."/>
            <person name="Martin F."/>
            <person name="Silar P."/>
            <person name="Natvig D.O."/>
            <person name="Lalanne C."/>
            <person name="Gautier V."/>
            <person name="Ament-Velasquez S.L."/>
            <person name="Kruys A."/>
            <person name="Hutchinson M.I."/>
            <person name="Powell A.J."/>
            <person name="Barry K."/>
            <person name="Miller A.N."/>
            <person name="Grigoriev I.V."/>
            <person name="Debuchy R."/>
            <person name="Gladieux P."/>
            <person name="Hiltunen Thoren M."/>
            <person name="Johannesson H."/>
        </authorList>
    </citation>
    <scope>NUCLEOTIDE SEQUENCE</scope>
    <source>
        <strain evidence="9">PSN309</strain>
    </source>
</reference>
<keyword evidence="4 7" id="KW-1133">Transmembrane helix</keyword>
<evidence type="ECO:0000256" key="1">
    <source>
        <dbReference type="ARBA" id="ARBA00004141"/>
    </source>
</evidence>
<dbReference type="Proteomes" id="UP001302126">
    <property type="component" value="Unassembled WGS sequence"/>
</dbReference>
<dbReference type="AlphaFoldDB" id="A0AAN7AIP5"/>
<feature type="transmembrane region" description="Helical" evidence="7">
    <location>
        <begin position="407"/>
        <end position="425"/>
    </location>
</feature>
<protein>
    <submittedName>
        <fullName evidence="9">Multidrug efflux system protein</fullName>
    </submittedName>
</protein>
<keyword evidence="5 7" id="KW-0472">Membrane</keyword>
<evidence type="ECO:0000256" key="4">
    <source>
        <dbReference type="ARBA" id="ARBA00022989"/>
    </source>
</evidence>
<dbReference type="InterPro" id="IPR020846">
    <property type="entry name" value="MFS_dom"/>
</dbReference>
<feature type="transmembrane region" description="Helical" evidence="7">
    <location>
        <begin position="347"/>
        <end position="368"/>
    </location>
</feature>
<feature type="transmembrane region" description="Helical" evidence="7">
    <location>
        <begin position="380"/>
        <end position="400"/>
    </location>
</feature>
<dbReference type="GO" id="GO:0005886">
    <property type="term" value="C:plasma membrane"/>
    <property type="evidence" value="ECO:0007669"/>
    <property type="project" value="TreeGrafter"/>
</dbReference>
<dbReference type="Pfam" id="PF07690">
    <property type="entry name" value="MFS_1"/>
    <property type="match status" value="1"/>
</dbReference>
<dbReference type="EMBL" id="MU864403">
    <property type="protein sequence ID" value="KAK4187417.1"/>
    <property type="molecule type" value="Genomic_DNA"/>
</dbReference>
<feature type="compositionally biased region" description="Polar residues" evidence="6">
    <location>
        <begin position="1"/>
        <end position="20"/>
    </location>
</feature>
<accession>A0AAN7AIP5</accession>
<dbReference type="Gene3D" id="1.20.1250.20">
    <property type="entry name" value="MFS general substrate transporter like domains"/>
    <property type="match status" value="1"/>
</dbReference>
<dbReference type="PANTHER" id="PTHR23501">
    <property type="entry name" value="MAJOR FACILITATOR SUPERFAMILY"/>
    <property type="match status" value="1"/>
</dbReference>
<proteinExistence type="inferred from homology"/>
<organism evidence="9 10">
    <name type="scientific">Podospora australis</name>
    <dbReference type="NCBI Taxonomy" id="1536484"/>
    <lineage>
        <taxon>Eukaryota</taxon>
        <taxon>Fungi</taxon>
        <taxon>Dikarya</taxon>
        <taxon>Ascomycota</taxon>
        <taxon>Pezizomycotina</taxon>
        <taxon>Sordariomycetes</taxon>
        <taxon>Sordariomycetidae</taxon>
        <taxon>Sordariales</taxon>
        <taxon>Podosporaceae</taxon>
        <taxon>Podospora</taxon>
    </lineage>
</organism>
<evidence type="ECO:0000259" key="8">
    <source>
        <dbReference type="PROSITE" id="PS50850"/>
    </source>
</evidence>
<dbReference type="CDD" id="cd17502">
    <property type="entry name" value="MFS_Azr1_MDR_like"/>
    <property type="match status" value="1"/>
</dbReference>
<feature type="transmembrane region" description="Helical" evidence="7">
    <location>
        <begin position="546"/>
        <end position="565"/>
    </location>
</feature>
<feature type="transmembrane region" description="Helical" evidence="7">
    <location>
        <begin position="202"/>
        <end position="223"/>
    </location>
</feature>
<dbReference type="InterPro" id="IPR036259">
    <property type="entry name" value="MFS_trans_sf"/>
</dbReference>
<feature type="transmembrane region" description="Helical" evidence="7">
    <location>
        <begin position="143"/>
        <end position="163"/>
    </location>
</feature>
<feature type="transmembrane region" description="Helical" evidence="7">
    <location>
        <begin position="468"/>
        <end position="490"/>
    </location>
</feature>
<dbReference type="InterPro" id="IPR011701">
    <property type="entry name" value="MFS"/>
</dbReference>
<dbReference type="PANTHER" id="PTHR23501:SF193">
    <property type="entry name" value="MULTIDRUG TRANSPORTER, PUTATIVE (AFU_ORTHOLOGUE AFUA_8G00940)-RELATED"/>
    <property type="match status" value="1"/>
</dbReference>
<feature type="region of interest" description="Disordered" evidence="6">
    <location>
        <begin position="571"/>
        <end position="599"/>
    </location>
</feature>
<evidence type="ECO:0000313" key="10">
    <source>
        <dbReference type="Proteomes" id="UP001302126"/>
    </source>
</evidence>
<dbReference type="GO" id="GO:0022857">
    <property type="term" value="F:transmembrane transporter activity"/>
    <property type="evidence" value="ECO:0007669"/>
    <property type="project" value="InterPro"/>
</dbReference>
<dbReference type="SUPFAM" id="SSF103473">
    <property type="entry name" value="MFS general substrate transporter"/>
    <property type="match status" value="1"/>
</dbReference>
<feature type="region of interest" description="Disordered" evidence="6">
    <location>
        <begin position="1"/>
        <end position="49"/>
    </location>
</feature>
<comment type="caution">
    <text evidence="9">The sequence shown here is derived from an EMBL/GenBank/DDBJ whole genome shotgun (WGS) entry which is preliminary data.</text>
</comment>
<feature type="transmembrane region" description="Helical" evidence="7">
    <location>
        <begin position="76"/>
        <end position="102"/>
    </location>
</feature>
<evidence type="ECO:0000313" key="9">
    <source>
        <dbReference type="EMBL" id="KAK4187417.1"/>
    </source>
</evidence>
<feature type="transmembrane region" description="Helical" evidence="7">
    <location>
        <begin position="169"/>
        <end position="190"/>
    </location>
</feature>
<sequence>MDNTKGTDAATSPTNSTNENAEVVQPHHERPPPPPPPGVTPSEKEPGVTDVNTTTIIEDVIPNVSPADRYVTGLKLVMLFSALTAVNFLMMLDISIISTAVPRITDEFHSLQDIGWYASIYQLASAALQPLTGKLYQKFSTRWTFLAFFGIFEVGSLVCGAANSSAMLIAGRAIAGMGASGLMNGGLTIIATAVPLERRPSLTGIVIGVSQLGLISGPLLGGAFTSYATWRWCFFVNLPIGALAFAALLLVDVPDHTDKPNPREVVRRLHVELDLVGFALLAPAAVQLLLGLAWGGHDYAWNSPTIIGLFCGSIGTFLVWIAWEWYRGQSALIPLGLVKQTIVWSSAITQTCILGVVFLSSFFLPLYFQAAKGATPIMSGVYVLPSILSQLLAAVTAGLLIERTGYVIPYALFSGMVGAISNGLYSTFTADTPSHQWTGYQILAGWGRGIGLQTPILAVQAALKPADIAIGMSLLVFFQNMGAAILLAAADTIFDTTLRNQIEMVAPSAGVDAIINAGATHFRFLVTPEELPAVLAAYATSVSRVFLLPVAISSLAVFTSLFMGWTDIRKKPGPKQISSTADPEQGVEKGLRLQQESKA</sequence>
<feature type="compositionally biased region" description="Basic and acidic residues" evidence="6">
    <location>
        <begin position="586"/>
        <end position="599"/>
    </location>
</feature>
<feature type="transmembrane region" description="Helical" evidence="7">
    <location>
        <begin position="306"/>
        <end position="326"/>
    </location>
</feature>
<evidence type="ECO:0000256" key="2">
    <source>
        <dbReference type="ARBA" id="ARBA00007520"/>
    </source>
</evidence>
<evidence type="ECO:0000256" key="7">
    <source>
        <dbReference type="SAM" id="Phobius"/>
    </source>
</evidence>
<reference evidence="9" key="2">
    <citation type="submission" date="2023-05" db="EMBL/GenBank/DDBJ databases">
        <authorList>
            <consortium name="Lawrence Berkeley National Laboratory"/>
            <person name="Steindorff A."/>
            <person name="Hensen N."/>
            <person name="Bonometti L."/>
            <person name="Westerberg I."/>
            <person name="Brannstrom I.O."/>
            <person name="Guillou S."/>
            <person name="Cros-Aarteil S."/>
            <person name="Calhoun S."/>
            <person name="Haridas S."/>
            <person name="Kuo A."/>
            <person name="Mondo S."/>
            <person name="Pangilinan J."/>
            <person name="Riley R."/>
            <person name="Labutti K."/>
            <person name="Andreopoulos B."/>
            <person name="Lipzen A."/>
            <person name="Chen C."/>
            <person name="Yanf M."/>
            <person name="Daum C."/>
            <person name="Ng V."/>
            <person name="Clum A."/>
            <person name="Ohm R."/>
            <person name="Martin F."/>
            <person name="Silar P."/>
            <person name="Natvig D."/>
            <person name="Lalanne C."/>
            <person name="Gautier V."/>
            <person name="Ament-Velasquez S.L."/>
            <person name="Kruys A."/>
            <person name="Hutchinson M.I."/>
            <person name="Powell A.J."/>
            <person name="Barry K."/>
            <person name="Miller A.N."/>
            <person name="Grigoriev I.V."/>
            <person name="Debuchy R."/>
            <person name="Gladieux P."/>
            <person name="Thoren M.H."/>
            <person name="Johannesson H."/>
        </authorList>
    </citation>
    <scope>NUCLEOTIDE SEQUENCE</scope>
    <source>
        <strain evidence="9">PSN309</strain>
    </source>
</reference>
<dbReference type="PROSITE" id="PS50850">
    <property type="entry name" value="MFS"/>
    <property type="match status" value="1"/>
</dbReference>
<comment type="subcellular location">
    <subcellularLocation>
        <location evidence="1">Membrane</location>
        <topology evidence="1">Multi-pass membrane protein</topology>
    </subcellularLocation>
</comment>
<keyword evidence="10" id="KW-1185">Reference proteome</keyword>
<feature type="domain" description="Major facilitator superfamily (MFS) profile" evidence="8">
    <location>
        <begin position="79"/>
        <end position="568"/>
    </location>
</feature>
<name>A0AAN7AIP5_9PEZI</name>
<evidence type="ECO:0000256" key="6">
    <source>
        <dbReference type="SAM" id="MobiDB-lite"/>
    </source>
</evidence>
<comment type="similarity">
    <text evidence="2">Belongs to the major facilitator superfamily. TCR/Tet family.</text>
</comment>
<gene>
    <name evidence="9" type="ORF">QBC35DRAFT_435062</name>
</gene>
<keyword evidence="3 7" id="KW-0812">Transmembrane</keyword>
<evidence type="ECO:0000256" key="3">
    <source>
        <dbReference type="ARBA" id="ARBA00022692"/>
    </source>
</evidence>
<evidence type="ECO:0000256" key="5">
    <source>
        <dbReference type="ARBA" id="ARBA00023136"/>
    </source>
</evidence>